<dbReference type="Pfam" id="PF02338">
    <property type="entry name" value="OTU"/>
    <property type="match status" value="1"/>
</dbReference>
<feature type="region of interest" description="Disordered" evidence="1">
    <location>
        <begin position="516"/>
        <end position="573"/>
    </location>
</feature>
<feature type="domain" description="OTU" evidence="2">
    <location>
        <begin position="632"/>
        <end position="761"/>
    </location>
</feature>
<sequence length="1003" mass="114392">MYGNPRYVVQTGLDRRVYSADLWEPVLKTKYFPVNMPYTSSDFKEDQGVDSHGIVYNNVSVKITTDGFSALIASKGSYLNTSDIRSVWFVLPRSNDPSYDTYYRIHDKVKVVVGDDTDNYAIRKVVNIINSTDDVVGMYVVVASYLTHVASSSADLRDDMDTLGTAVIDARDDNSVTIRDFIEASLEYRRMFPYSQLTTRTTSWLEYVFLDYPKAATDNEKLASANEMNDMYRLLPDRGASEEAISAASDMYSIGTRTFTLEYSSVQDVVDILNIVNSINAPIDGLPVLQSKFRKLVVEVFRFIGLRVEYQGNNLLRRLPTFSKLFLKRVNSIYEPLRTLLVNYGYGRYVRALNSQMGESGQPYSTPRRINPLREIRADSLAPVGYNMRRLVTCLVKDDSVVYNLQMVMFDEIVSESRRVLIGIDAGTFADPIELFRLRELLNQILSLDNTKRRIVVEKLMAIQRMVNSPLLNNAIQQVDKHREAIFDNFKTADRLLRDIDFRQKGLREQLLHAPMDASESAVKPPRIVRPPSPKQYYSLHTSDRPSRTFKTNPNVKVNQRCPSPDDNGEGCPTPVLMSVAPKTDTAYYPMTEATRRRVIRDVFQEDPDSYRRVNYAVGFEPLKRYDEKSRFVSQSISSDGNCFYRTLSQIIFGTQRKHDILRRFIYNAAVKHKDSLARLYNIENEESLEEILTPASFANEFCILVASVALGVRVYTYSRNKYMAGWCNPPALQYDPKRWSDDAIYIDNVNSNHFEPVHRGISRGHDIKITDRSNNCLFSNLPYPTLSPNTSLRIDAGLAGRILIAALLKNTLSIEQPYKDLTGGRRALKVEFDKRKDKKDGFLRAMSDLITSPGYLEKEEVSRFIDISLVKKETKLDWGAIKNLHIDSSTITFLQVDQKTKSTNRIEDFNAQDDQRVLMVDFANKNLGGGVLSDGLVQEELLIVQDTLSQDTEATIMAPAKKFKCYVCGKDITRLSRHLMTVHNVDRYDVIEAKRKVSNSDE</sequence>
<gene>
    <name evidence="3" type="ORF">RRG08_043892</name>
</gene>
<evidence type="ECO:0000313" key="3">
    <source>
        <dbReference type="EMBL" id="KAK3795662.1"/>
    </source>
</evidence>
<comment type="caution">
    <text evidence="3">The sequence shown here is derived from an EMBL/GenBank/DDBJ whole genome shotgun (WGS) entry which is preliminary data.</text>
</comment>
<dbReference type="GO" id="GO:0004649">
    <property type="term" value="F:poly(ADP-ribose) glycohydrolase activity"/>
    <property type="evidence" value="ECO:0007669"/>
    <property type="project" value="InterPro"/>
</dbReference>
<dbReference type="InterPro" id="IPR046372">
    <property type="entry name" value="PARG_cat_C"/>
</dbReference>
<evidence type="ECO:0000313" key="4">
    <source>
        <dbReference type="Proteomes" id="UP001283361"/>
    </source>
</evidence>
<organism evidence="3 4">
    <name type="scientific">Elysia crispata</name>
    <name type="common">lettuce slug</name>
    <dbReference type="NCBI Taxonomy" id="231223"/>
    <lineage>
        <taxon>Eukaryota</taxon>
        <taxon>Metazoa</taxon>
        <taxon>Spiralia</taxon>
        <taxon>Lophotrochozoa</taxon>
        <taxon>Mollusca</taxon>
        <taxon>Gastropoda</taxon>
        <taxon>Heterobranchia</taxon>
        <taxon>Euthyneura</taxon>
        <taxon>Panpulmonata</taxon>
        <taxon>Sacoglossa</taxon>
        <taxon>Placobranchoidea</taxon>
        <taxon>Plakobranchidae</taxon>
        <taxon>Elysia</taxon>
    </lineage>
</organism>
<evidence type="ECO:0000259" key="2">
    <source>
        <dbReference type="PROSITE" id="PS50802"/>
    </source>
</evidence>
<dbReference type="AlphaFoldDB" id="A0AAE1E6D8"/>
<feature type="compositionally biased region" description="Polar residues" evidence="1">
    <location>
        <begin position="549"/>
        <end position="562"/>
    </location>
</feature>
<dbReference type="Proteomes" id="UP001283361">
    <property type="component" value="Unassembled WGS sequence"/>
</dbReference>
<dbReference type="GO" id="GO:0006282">
    <property type="term" value="P:regulation of DNA repair"/>
    <property type="evidence" value="ECO:0007669"/>
    <property type="project" value="InterPro"/>
</dbReference>
<name>A0AAE1E6D8_9GAST</name>
<dbReference type="EMBL" id="JAWDGP010001021">
    <property type="protein sequence ID" value="KAK3795662.1"/>
    <property type="molecule type" value="Genomic_DNA"/>
</dbReference>
<keyword evidence="4" id="KW-1185">Reference proteome</keyword>
<dbReference type="InterPro" id="IPR003323">
    <property type="entry name" value="OTU_dom"/>
</dbReference>
<dbReference type="Pfam" id="PF05028">
    <property type="entry name" value="PARG_cat_C"/>
    <property type="match status" value="1"/>
</dbReference>
<evidence type="ECO:0000256" key="1">
    <source>
        <dbReference type="SAM" id="MobiDB-lite"/>
    </source>
</evidence>
<accession>A0AAE1E6D8</accession>
<reference evidence="3" key="1">
    <citation type="journal article" date="2023" name="G3 (Bethesda)">
        <title>A reference genome for the long-term kleptoplast-retaining sea slug Elysia crispata morphotype clarki.</title>
        <authorList>
            <person name="Eastman K.E."/>
            <person name="Pendleton A.L."/>
            <person name="Shaikh M.A."/>
            <person name="Suttiyut T."/>
            <person name="Ogas R."/>
            <person name="Tomko P."/>
            <person name="Gavelis G."/>
            <person name="Widhalm J.R."/>
            <person name="Wisecaver J.H."/>
        </authorList>
    </citation>
    <scope>NUCLEOTIDE SEQUENCE</scope>
    <source>
        <strain evidence="3">ECLA1</strain>
    </source>
</reference>
<protein>
    <recommendedName>
        <fullName evidence="2">OTU domain-containing protein</fullName>
    </recommendedName>
</protein>
<dbReference type="PROSITE" id="PS50802">
    <property type="entry name" value="OTU"/>
    <property type="match status" value="1"/>
</dbReference>
<dbReference type="Gene3D" id="3.90.70.80">
    <property type="match status" value="1"/>
</dbReference>
<proteinExistence type="predicted"/>